<evidence type="ECO:0000259" key="10">
    <source>
        <dbReference type="PROSITE" id="PS50110"/>
    </source>
</evidence>
<evidence type="ECO:0000256" key="6">
    <source>
        <dbReference type="ARBA" id="ARBA00023125"/>
    </source>
</evidence>
<evidence type="ECO:0000256" key="2">
    <source>
        <dbReference type="ARBA" id="ARBA00022490"/>
    </source>
</evidence>
<dbReference type="Gene3D" id="3.40.50.2300">
    <property type="match status" value="1"/>
</dbReference>
<protein>
    <submittedName>
        <fullName evidence="12">Two-component system, OmpR family, response regulator/two-component system, OmpR family, response regulator QseB</fullName>
    </submittedName>
</protein>
<dbReference type="GO" id="GO:0005829">
    <property type="term" value="C:cytosol"/>
    <property type="evidence" value="ECO:0007669"/>
    <property type="project" value="TreeGrafter"/>
</dbReference>
<dbReference type="InterPro" id="IPR039420">
    <property type="entry name" value="WalR-like"/>
</dbReference>
<dbReference type="CDD" id="cd00383">
    <property type="entry name" value="trans_reg_C"/>
    <property type="match status" value="1"/>
</dbReference>
<dbReference type="InterPro" id="IPR001867">
    <property type="entry name" value="OmpR/PhoB-type_DNA-bd"/>
</dbReference>
<dbReference type="STRING" id="619304.SAMN05421760_10624"/>
<dbReference type="PROSITE" id="PS51755">
    <property type="entry name" value="OMPR_PHOB"/>
    <property type="match status" value="1"/>
</dbReference>
<accession>A0A1N7MGG9</accession>
<organism evidence="12 13">
    <name type="scientific">Neptunomonas antarctica</name>
    <dbReference type="NCBI Taxonomy" id="619304"/>
    <lineage>
        <taxon>Bacteria</taxon>
        <taxon>Pseudomonadati</taxon>
        <taxon>Pseudomonadota</taxon>
        <taxon>Gammaproteobacteria</taxon>
        <taxon>Oceanospirillales</taxon>
        <taxon>Oceanospirillaceae</taxon>
        <taxon>Neptunomonas</taxon>
    </lineage>
</organism>
<dbReference type="GO" id="GO:0006355">
    <property type="term" value="P:regulation of DNA-templated transcription"/>
    <property type="evidence" value="ECO:0007669"/>
    <property type="project" value="InterPro"/>
</dbReference>
<dbReference type="RefSeq" id="WP_054341863.1">
    <property type="nucleotide sequence ID" value="NZ_FTOE01000006.1"/>
</dbReference>
<dbReference type="SUPFAM" id="SSF52172">
    <property type="entry name" value="CheY-like"/>
    <property type="match status" value="1"/>
</dbReference>
<dbReference type="OrthoDB" id="9802426at2"/>
<sequence length="219" mass="24668">MNLLLIEDDNLLGQGIHLSLSAQGHNVEWMQDGRSGLAAALQLPSDVIILDLNLPYIDGLDLLRQVRQAGIDSPVLILTARDALEDRLKGLDSGADDYLLKPFSLAELEARVRALYRRSQGRPSERLHYNNIEIDTLAREVFHEGVAISLGRKEYELLLRLVECSGQVQTRRRLAELLYKMDEEVESNALEVHVHNLRKKLGKSLIQTVRGVGYRVAKL</sequence>
<evidence type="ECO:0000256" key="5">
    <source>
        <dbReference type="ARBA" id="ARBA00023015"/>
    </source>
</evidence>
<keyword evidence="2" id="KW-0963">Cytoplasm</keyword>
<evidence type="ECO:0000256" key="8">
    <source>
        <dbReference type="PROSITE-ProRule" id="PRU00169"/>
    </source>
</evidence>
<dbReference type="PANTHER" id="PTHR48111">
    <property type="entry name" value="REGULATOR OF RPOS"/>
    <property type="match status" value="1"/>
</dbReference>
<evidence type="ECO:0000256" key="4">
    <source>
        <dbReference type="ARBA" id="ARBA00023012"/>
    </source>
</evidence>
<keyword evidence="7" id="KW-0804">Transcription</keyword>
<dbReference type="Pfam" id="PF00072">
    <property type="entry name" value="Response_reg"/>
    <property type="match status" value="1"/>
</dbReference>
<name>A0A1N7MGG9_9GAMM</name>
<keyword evidence="13" id="KW-1185">Reference proteome</keyword>
<dbReference type="InterPro" id="IPR036388">
    <property type="entry name" value="WH-like_DNA-bd_sf"/>
</dbReference>
<keyword evidence="6 9" id="KW-0238">DNA-binding</keyword>
<dbReference type="FunFam" id="3.40.50.2300:FF:000002">
    <property type="entry name" value="DNA-binding response regulator PhoP"/>
    <property type="match status" value="1"/>
</dbReference>
<dbReference type="InterPro" id="IPR011006">
    <property type="entry name" value="CheY-like_superfamily"/>
</dbReference>
<evidence type="ECO:0000259" key="11">
    <source>
        <dbReference type="PROSITE" id="PS51755"/>
    </source>
</evidence>
<feature type="domain" description="OmpR/PhoB-type" evidence="11">
    <location>
        <begin position="124"/>
        <end position="218"/>
    </location>
</feature>
<feature type="modified residue" description="4-aspartylphosphate" evidence="8">
    <location>
        <position position="51"/>
    </location>
</feature>
<dbReference type="Gene3D" id="6.10.250.690">
    <property type="match status" value="1"/>
</dbReference>
<dbReference type="SMART" id="SM00448">
    <property type="entry name" value="REC"/>
    <property type="match status" value="1"/>
</dbReference>
<dbReference type="Proteomes" id="UP000185999">
    <property type="component" value="Unassembled WGS sequence"/>
</dbReference>
<dbReference type="InterPro" id="IPR016032">
    <property type="entry name" value="Sig_transdc_resp-reg_C-effctor"/>
</dbReference>
<dbReference type="InterPro" id="IPR001789">
    <property type="entry name" value="Sig_transdc_resp-reg_receiver"/>
</dbReference>
<evidence type="ECO:0000313" key="13">
    <source>
        <dbReference type="Proteomes" id="UP000185999"/>
    </source>
</evidence>
<dbReference type="GO" id="GO:0000156">
    <property type="term" value="F:phosphorelay response regulator activity"/>
    <property type="evidence" value="ECO:0007669"/>
    <property type="project" value="TreeGrafter"/>
</dbReference>
<dbReference type="GO" id="GO:0032993">
    <property type="term" value="C:protein-DNA complex"/>
    <property type="evidence" value="ECO:0007669"/>
    <property type="project" value="TreeGrafter"/>
</dbReference>
<keyword evidence="3 8" id="KW-0597">Phosphoprotein</keyword>
<feature type="domain" description="Response regulatory" evidence="10">
    <location>
        <begin position="2"/>
        <end position="116"/>
    </location>
</feature>
<feature type="DNA-binding region" description="OmpR/PhoB-type" evidence="9">
    <location>
        <begin position="124"/>
        <end position="218"/>
    </location>
</feature>
<keyword evidence="4" id="KW-0902">Two-component regulatory system</keyword>
<evidence type="ECO:0000256" key="3">
    <source>
        <dbReference type="ARBA" id="ARBA00022553"/>
    </source>
</evidence>
<evidence type="ECO:0000256" key="1">
    <source>
        <dbReference type="ARBA" id="ARBA00004496"/>
    </source>
</evidence>
<reference evidence="13" key="1">
    <citation type="submission" date="2017-01" db="EMBL/GenBank/DDBJ databases">
        <authorList>
            <person name="Varghese N."/>
            <person name="Submissions S."/>
        </authorList>
    </citation>
    <scope>NUCLEOTIDE SEQUENCE [LARGE SCALE GENOMIC DNA]</scope>
    <source>
        <strain evidence="13">DSM 22306</strain>
    </source>
</reference>
<evidence type="ECO:0000256" key="9">
    <source>
        <dbReference type="PROSITE-ProRule" id="PRU01091"/>
    </source>
</evidence>
<proteinExistence type="predicted"/>
<dbReference type="SMART" id="SM00862">
    <property type="entry name" value="Trans_reg_C"/>
    <property type="match status" value="1"/>
</dbReference>
<dbReference type="GO" id="GO:0000976">
    <property type="term" value="F:transcription cis-regulatory region binding"/>
    <property type="evidence" value="ECO:0007669"/>
    <property type="project" value="TreeGrafter"/>
</dbReference>
<dbReference type="AlphaFoldDB" id="A0A1N7MGG9"/>
<evidence type="ECO:0000256" key="7">
    <source>
        <dbReference type="ARBA" id="ARBA00023163"/>
    </source>
</evidence>
<evidence type="ECO:0000313" key="12">
    <source>
        <dbReference type="EMBL" id="SIS85039.1"/>
    </source>
</evidence>
<dbReference type="PROSITE" id="PS50110">
    <property type="entry name" value="RESPONSE_REGULATORY"/>
    <property type="match status" value="1"/>
</dbReference>
<dbReference type="SUPFAM" id="SSF46894">
    <property type="entry name" value="C-terminal effector domain of the bipartite response regulators"/>
    <property type="match status" value="1"/>
</dbReference>
<dbReference type="Gene3D" id="1.10.10.10">
    <property type="entry name" value="Winged helix-like DNA-binding domain superfamily/Winged helix DNA-binding domain"/>
    <property type="match status" value="1"/>
</dbReference>
<comment type="subcellular location">
    <subcellularLocation>
        <location evidence="1">Cytoplasm</location>
    </subcellularLocation>
</comment>
<gene>
    <name evidence="12" type="ORF">SAMN05421760_10624</name>
</gene>
<dbReference type="PANTHER" id="PTHR48111:SF35">
    <property type="entry name" value="TRANSCRIPTIONAL REGULATORY PROTEIN QSEB"/>
    <property type="match status" value="1"/>
</dbReference>
<dbReference type="CDD" id="cd17624">
    <property type="entry name" value="REC_OmpR_PmrA-like"/>
    <property type="match status" value="1"/>
</dbReference>
<dbReference type="Pfam" id="PF00486">
    <property type="entry name" value="Trans_reg_C"/>
    <property type="match status" value="1"/>
</dbReference>
<keyword evidence="5" id="KW-0805">Transcription regulation</keyword>
<dbReference type="EMBL" id="FTOE01000006">
    <property type="protein sequence ID" value="SIS85039.1"/>
    <property type="molecule type" value="Genomic_DNA"/>
</dbReference>